<dbReference type="EMBL" id="HG994355">
    <property type="protein sequence ID" value="CAF2151312.1"/>
    <property type="molecule type" value="Genomic_DNA"/>
</dbReference>
<sequence>MPNKSKSDIVRQDHKASKHRAWAIKSDIYTPLKSKYTMDMEIPNNENPFLFEKKKKIIENQSMVRLLKPRNTKMRSINTLNLYVAFATKTKKKGTTLLLADLATYDSA</sequence>
<protein>
    <submittedName>
        <fullName evidence="1">(rape) hypothetical protein</fullName>
    </submittedName>
</protein>
<name>A0A816XYX0_BRANA</name>
<proteinExistence type="predicted"/>
<organism evidence="1">
    <name type="scientific">Brassica napus</name>
    <name type="common">Rape</name>
    <dbReference type="NCBI Taxonomy" id="3708"/>
    <lineage>
        <taxon>Eukaryota</taxon>
        <taxon>Viridiplantae</taxon>
        <taxon>Streptophyta</taxon>
        <taxon>Embryophyta</taxon>
        <taxon>Tracheophyta</taxon>
        <taxon>Spermatophyta</taxon>
        <taxon>Magnoliopsida</taxon>
        <taxon>eudicotyledons</taxon>
        <taxon>Gunneridae</taxon>
        <taxon>Pentapetalae</taxon>
        <taxon>rosids</taxon>
        <taxon>malvids</taxon>
        <taxon>Brassicales</taxon>
        <taxon>Brassicaceae</taxon>
        <taxon>Brassiceae</taxon>
        <taxon>Brassica</taxon>
    </lineage>
</organism>
<dbReference type="AlphaFoldDB" id="A0A816XYX0"/>
<dbReference type="Proteomes" id="UP001295469">
    <property type="component" value="Chromosome A01"/>
</dbReference>
<evidence type="ECO:0000313" key="1">
    <source>
        <dbReference type="EMBL" id="CAF2151312.1"/>
    </source>
</evidence>
<gene>
    <name evidence="1" type="ORF">DARMORV10_A01P23520.1</name>
</gene>
<accession>A0A816XYX0</accession>
<reference evidence="1" key="1">
    <citation type="submission" date="2021-01" db="EMBL/GenBank/DDBJ databases">
        <authorList>
            <consortium name="Genoscope - CEA"/>
            <person name="William W."/>
        </authorList>
    </citation>
    <scope>NUCLEOTIDE SEQUENCE</scope>
</reference>